<evidence type="ECO:0000256" key="3">
    <source>
        <dbReference type="ARBA" id="ARBA00023163"/>
    </source>
</evidence>
<dbReference type="GO" id="GO:0003677">
    <property type="term" value="F:DNA binding"/>
    <property type="evidence" value="ECO:0007669"/>
    <property type="project" value="UniProtKB-KW"/>
</dbReference>
<dbReference type="OrthoDB" id="9800966at2"/>
<dbReference type="eggNOG" id="COG1733">
    <property type="taxonomic scope" value="Bacteria"/>
</dbReference>
<dbReference type="InterPro" id="IPR036390">
    <property type="entry name" value="WH_DNA-bd_sf"/>
</dbReference>
<keyword evidence="6" id="KW-1185">Reference proteome</keyword>
<dbReference type="HOGENOM" id="CLU_111585_5_3_11"/>
<dbReference type="PROSITE" id="PS51118">
    <property type="entry name" value="HTH_HXLR"/>
    <property type="match status" value="1"/>
</dbReference>
<gene>
    <name evidence="5" type="ordered locus">Cwoe_4243</name>
</gene>
<evidence type="ECO:0000256" key="2">
    <source>
        <dbReference type="ARBA" id="ARBA00023125"/>
    </source>
</evidence>
<evidence type="ECO:0000259" key="4">
    <source>
        <dbReference type="PROSITE" id="PS51118"/>
    </source>
</evidence>
<dbReference type="Gene3D" id="1.10.10.10">
    <property type="entry name" value="Winged helix-like DNA-binding domain superfamily/Winged helix DNA-binding domain"/>
    <property type="match status" value="1"/>
</dbReference>
<dbReference type="AlphaFoldDB" id="D3F5V8"/>
<feature type="domain" description="HTH hxlR-type" evidence="4">
    <location>
        <begin position="9"/>
        <end position="113"/>
    </location>
</feature>
<dbReference type="InterPro" id="IPR002577">
    <property type="entry name" value="HTH_HxlR"/>
</dbReference>
<dbReference type="PANTHER" id="PTHR33204:SF37">
    <property type="entry name" value="HTH-TYPE TRANSCRIPTIONAL REGULATOR YODB"/>
    <property type="match status" value="1"/>
</dbReference>
<keyword evidence="2" id="KW-0238">DNA-binding</keyword>
<proteinExistence type="predicted"/>
<accession>D3F5V8</accession>
<dbReference type="Pfam" id="PF01638">
    <property type="entry name" value="HxlR"/>
    <property type="match status" value="1"/>
</dbReference>
<dbReference type="STRING" id="469383.Cwoe_4243"/>
<dbReference type="KEGG" id="cwo:Cwoe_4243"/>
<sequence length="117" mass="12997">MANADDACCPHYHEAIEFLGKRWTGAIVRVLMHRSPQRFSEIANAVPELSDRLLSERMKELEARGVVVRTVVPDPPGGGPTRVEYALTGMGRELEPALEALEAWAQRWLPDCDGASR</sequence>
<dbReference type="PANTHER" id="PTHR33204">
    <property type="entry name" value="TRANSCRIPTIONAL REGULATOR, MARR FAMILY"/>
    <property type="match status" value="1"/>
</dbReference>
<dbReference type="SUPFAM" id="SSF46785">
    <property type="entry name" value="Winged helix' DNA-binding domain"/>
    <property type="match status" value="1"/>
</dbReference>
<dbReference type="RefSeq" id="WP_012935708.1">
    <property type="nucleotide sequence ID" value="NC_013739.1"/>
</dbReference>
<evidence type="ECO:0000313" key="6">
    <source>
        <dbReference type="Proteomes" id="UP000008229"/>
    </source>
</evidence>
<reference evidence="6" key="2">
    <citation type="submission" date="2010-01" db="EMBL/GenBank/DDBJ databases">
        <title>The complete genome of Conexibacter woesei DSM 14684.</title>
        <authorList>
            <consortium name="US DOE Joint Genome Institute (JGI-PGF)"/>
            <person name="Lucas S."/>
            <person name="Copeland A."/>
            <person name="Lapidus A."/>
            <person name="Glavina del Rio T."/>
            <person name="Dalin E."/>
            <person name="Tice H."/>
            <person name="Bruce D."/>
            <person name="Goodwin L."/>
            <person name="Pitluck S."/>
            <person name="Kyrpides N."/>
            <person name="Mavromatis K."/>
            <person name="Ivanova N."/>
            <person name="Mikhailova N."/>
            <person name="Chertkov O."/>
            <person name="Brettin T."/>
            <person name="Detter J.C."/>
            <person name="Han C."/>
            <person name="Larimer F."/>
            <person name="Land M."/>
            <person name="Hauser L."/>
            <person name="Markowitz V."/>
            <person name="Cheng J.-F."/>
            <person name="Hugenholtz P."/>
            <person name="Woyke T."/>
            <person name="Wu D."/>
            <person name="Pukall R."/>
            <person name="Steenblock K."/>
            <person name="Schneider S."/>
            <person name="Klenk H.-P."/>
            <person name="Eisen J.A."/>
        </authorList>
    </citation>
    <scope>NUCLEOTIDE SEQUENCE [LARGE SCALE GENOMIC DNA]</scope>
    <source>
        <strain evidence="6">DSM 14684 / CIP 108061 / JCM 11494 / NBRC 100937 / ID131577</strain>
    </source>
</reference>
<dbReference type="InterPro" id="IPR036388">
    <property type="entry name" value="WH-like_DNA-bd_sf"/>
</dbReference>
<dbReference type="Proteomes" id="UP000008229">
    <property type="component" value="Chromosome"/>
</dbReference>
<evidence type="ECO:0000313" key="5">
    <source>
        <dbReference type="EMBL" id="ADB52657.1"/>
    </source>
</evidence>
<dbReference type="EMBL" id="CP001854">
    <property type="protein sequence ID" value="ADB52657.1"/>
    <property type="molecule type" value="Genomic_DNA"/>
</dbReference>
<name>D3F5V8_CONWI</name>
<protein>
    <submittedName>
        <fullName evidence="5">Transcriptional regulator, HxlR family</fullName>
    </submittedName>
</protein>
<reference evidence="5 6" key="1">
    <citation type="journal article" date="2010" name="Stand. Genomic Sci.">
        <title>Complete genome sequence of Conexibacter woesei type strain (ID131577).</title>
        <authorList>
            <person name="Pukall R."/>
            <person name="Lapidus A."/>
            <person name="Glavina Del Rio T."/>
            <person name="Copeland A."/>
            <person name="Tice H."/>
            <person name="Cheng J.-F."/>
            <person name="Lucas S."/>
            <person name="Chen F."/>
            <person name="Nolan M."/>
            <person name="Bruce D."/>
            <person name="Goodwin L."/>
            <person name="Pitluck S."/>
            <person name="Mavromatis K."/>
            <person name="Ivanova N."/>
            <person name="Ovchinnikova G."/>
            <person name="Pati A."/>
            <person name="Chen A."/>
            <person name="Palaniappan K."/>
            <person name="Land M."/>
            <person name="Hauser L."/>
            <person name="Chang Y.-J."/>
            <person name="Jeffries C.D."/>
            <person name="Chain P."/>
            <person name="Meincke L."/>
            <person name="Sims D."/>
            <person name="Brettin T."/>
            <person name="Detter J.C."/>
            <person name="Rohde M."/>
            <person name="Goeker M."/>
            <person name="Bristow J."/>
            <person name="Eisen J.A."/>
            <person name="Markowitz V."/>
            <person name="Kyrpides N.C."/>
            <person name="Klenk H.-P."/>
            <person name="Hugenholtz P."/>
        </authorList>
    </citation>
    <scope>NUCLEOTIDE SEQUENCE [LARGE SCALE GENOMIC DNA]</scope>
    <source>
        <strain evidence="6">DSM 14684 / CIP 108061 / JCM 11494 / NBRC 100937 / ID131577</strain>
    </source>
</reference>
<keyword evidence="1" id="KW-0805">Transcription regulation</keyword>
<keyword evidence="3" id="KW-0804">Transcription</keyword>
<evidence type="ECO:0000256" key="1">
    <source>
        <dbReference type="ARBA" id="ARBA00023015"/>
    </source>
</evidence>
<organism evidence="5 6">
    <name type="scientific">Conexibacter woesei (strain DSM 14684 / CCUG 47730 / CIP 108061 / JCM 11494 / NBRC 100937 / ID131577)</name>
    <dbReference type="NCBI Taxonomy" id="469383"/>
    <lineage>
        <taxon>Bacteria</taxon>
        <taxon>Bacillati</taxon>
        <taxon>Actinomycetota</taxon>
        <taxon>Thermoleophilia</taxon>
        <taxon>Solirubrobacterales</taxon>
        <taxon>Conexibacteraceae</taxon>
        <taxon>Conexibacter</taxon>
    </lineage>
</organism>